<feature type="chain" id="PRO_5022186569" description="DUF4363 family protein" evidence="1">
    <location>
        <begin position="26"/>
        <end position="118"/>
    </location>
</feature>
<evidence type="ECO:0000256" key="1">
    <source>
        <dbReference type="SAM" id="SignalP"/>
    </source>
</evidence>
<evidence type="ECO:0000313" key="2">
    <source>
        <dbReference type="EMBL" id="TRV59274.1"/>
    </source>
</evidence>
<feature type="signal peptide" evidence="1">
    <location>
        <begin position="1"/>
        <end position="25"/>
    </location>
</feature>
<dbReference type="AlphaFoldDB" id="A0A552PQI4"/>
<dbReference type="Proteomes" id="UP000317165">
    <property type="component" value="Unassembled WGS sequence"/>
</dbReference>
<comment type="caution">
    <text evidence="2">The sequence shown here is derived from an EMBL/GenBank/DDBJ whole genome shotgun (WGS) entry which is preliminary data.</text>
</comment>
<protein>
    <recommendedName>
        <fullName evidence="4">DUF4363 family protein</fullName>
    </recommendedName>
</protein>
<accession>A0A552PQI4</accession>
<keyword evidence="1" id="KW-0732">Signal</keyword>
<name>A0A552PQI4_9CHRO</name>
<evidence type="ECO:0008006" key="4">
    <source>
        <dbReference type="Google" id="ProtNLM"/>
    </source>
</evidence>
<organism evidence="2 3">
    <name type="scientific">Microcystis panniformis Mp_MB_F_20051200_S9</name>
    <dbReference type="NCBI Taxonomy" id="2486223"/>
    <lineage>
        <taxon>Bacteria</taxon>
        <taxon>Bacillati</taxon>
        <taxon>Cyanobacteriota</taxon>
        <taxon>Cyanophyceae</taxon>
        <taxon>Oscillatoriophycideae</taxon>
        <taxon>Chroococcales</taxon>
        <taxon>Microcystaceae</taxon>
        <taxon>Microcystis</taxon>
    </lineage>
</organism>
<evidence type="ECO:0000313" key="3">
    <source>
        <dbReference type="Proteomes" id="UP000317165"/>
    </source>
</evidence>
<gene>
    <name evidence="2" type="ORF">EWV53_17140</name>
</gene>
<sequence>MNFGMKKVSLIFALTAIFGSLQVLVTMDNSNAQMGQEILNEVNGLYDEANDLINYTLQEEQKHISSLSCQQLLSELTDYKKAGDYWASQVNIPHYASRAEGYYASAERRRTAYLKNCL</sequence>
<dbReference type="EMBL" id="SFAC01000201">
    <property type="protein sequence ID" value="TRV59274.1"/>
    <property type="molecule type" value="Genomic_DNA"/>
</dbReference>
<reference evidence="2 3" key="1">
    <citation type="submission" date="2019-01" db="EMBL/GenBank/DDBJ databases">
        <title>Coherence of Microcystis species and biogeography revealed through population genomics.</title>
        <authorList>
            <person name="Perez-Carrascal O.M."/>
            <person name="Terrat Y."/>
            <person name="Giani A."/>
            <person name="Fortin N."/>
            <person name="Tromas N."/>
            <person name="Shapiro B.J."/>
        </authorList>
    </citation>
    <scope>NUCLEOTIDE SEQUENCE [LARGE SCALE GENOMIC DNA]</scope>
    <source>
        <strain evidence="2">Mp_MB_F_20051200_S9</strain>
    </source>
</reference>
<proteinExistence type="predicted"/>